<dbReference type="RefSeq" id="WP_131001097.1">
    <property type="nucleotide sequence ID" value="NZ_JBHSZR010000002.1"/>
</dbReference>
<evidence type="ECO:0000313" key="2">
    <source>
        <dbReference type="Proteomes" id="UP000291613"/>
    </source>
</evidence>
<dbReference type="OrthoDB" id="9988154at2"/>
<evidence type="ECO:0000313" key="1">
    <source>
        <dbReference type="EMBL" id="TBN54844.1"/>
    </source>
</evidence>
<protein>
    <submittedName>
        <fullName evidence="1">Uncharacterized protein</fullName>
    </submittedName>
</protein>
<dbReference type="AlphaFoldDB" id="A0A4Q9GPX0"/>
<accession>A0A4Q9GPX0</accession>
<keyword evidence="2" id="KW-1185">Reference proteome</keyword>
<sequence length="74" mass="8235">MDDQQTGGEPDPEVLEAFARQLFRSENPPDVLWDTALFERMGRSINGLKVADAETKAAYRARTLRALADTEPNA</sequence>
<comment type="caution">
    <text evidence="1">The sequence shown here is derived from an EMBL/GenBank/DDBJ whole genome shotgun (WGS) entry which is preliminary data.</text>
</comment>
<dbReference type="Proteomes" id="UP000291613">
    <property type="component" value="Unassembled WGS sequence"/>
</dbReference>
<name>A0A4Q9GPX0_9HYPH</name>
<dbReference type="EMBL" id="SIUB01000001">
    <property type="protein sequence ID" value="TBN54844.1"/>
    <property type="molecule type" value="Genomic_DNA"/>
</dbReference>
<organism evidence="1 2">
    <name type="scientific">Hansschlegelia quercus</name>
    <dbReference type="NCBI Taxonomy" id="2528245"/>
    <lineage>
        <taxon>Bacteria</taxon>
        <taxon>Pseudomonadati</taxon>
        <taxon>Pseudomonadota</taxon>
        <taxon>Alphaproteobacteria</taxon>
        <taxon>Hyphomicrobiales</taxon>
        <taxon>Methylopilaceae</taxon>
        <taxon>Hansschlegelia</taxon>
    </lineage>
</organism>
<reference evidence="1 2" key="1">
    <citation type="submission" date="2019-02" db="EMBL/GenBank/DDBJ databases">
        <title>Hansschlegelia quercus sp. nov., a novel methylotrophic bacterium from buds of oak (Quercus robur L.).</title>
        <authorList>
            <person name="Agafonova N.V."/>
            <person name="Kaparullina E.N."/>
            <person name="Grouzdev D.S."/>
            <person name="Doronina N.V."/>
        </authorList>
    </citation>
    <scope>NUCLEOTIDE SEQUENCE [LARGE SCALE GENOMIC DNA]</scope>
    <source>
        <strain evidence="1 2">Dub</strain>
    </source>
</reference>
<gene>
    <name evidence="1" type="ORF">EYR15_01390</name>
</gene>
<proteinExistence type="predicted"/>